<name>A0A3S2MBD0_ORYJA</name>
<dbReference type="AlphaFoldDB" id="A0A3S2MBD0"/>
<proteinExistence type="predicted"/>
<sequence>MSACLRCRLGCLDAEGGFPDQQQHRAAPRRAAVIISVNNERVLFTRRCRSGCRAHVSPSGVFVLRRRLLGAEQTAFLRVFCIPRVGVSLRILKRGSDSPDDRRSEEKEEGRCLQTHAGLLSPG</sequence>
<reference evidence="2 3" key="2">
    <citation type="submission" date="2019-01" db="EMBL/GenBank/DDBJ databases">
        <title>A chromosome length genome reference of the Java medaka (oryzias javanicus).</title>
        <authorList>
            <person name="Herpin A."/>
            <person name="Takehana Y."/>
            <person name="Naruse K."/>
            <person name="Ansai S."/>
            <person name="Kawaguchi M."/>
        </authorList>
    </citation>
    <scope>NUCLEOTIDE SEQUENCE [LARGE SCALE GENOMIC DNA]</scope>
    <source>
        <strain evidence="2">RS831</strain>
        <tissue evidence="2">Whole body</tissue>
    </source>
</reference>
<dbReference type="EMBL" id="CM012460">
    <property type="protein sequence ID" value="RVE55687.1"/>
    <property type="molecule type" value="Genomic_DNA"/>
</dbReference>
<keyword evidence="3" id="KW-1185">Reference proteome</keyword>
<evidence type="ECO:0000256" key="1">
    <source>
        <dbReference type="SAM" id="MobiDB-lite"/>
    </source>
</evidence>
<evidence type="ECO:0000313" key="3">
    <source>
        <dbReference type="Proteomes" id="UP000283210"/>
    </source>
</evidence>
<gene>
    <name evidence="2" type="ORF">OJAV_G00228670</name>
</gene>
<feature type="region of interest" description="Disordered" evidence="1">
    <location>
        <begin position="94"/>
        <end position="123"/>
    </location>
</feature>
<evidence type="ECO:0000313" key="2">
    <source>
        <dbReference type="EMBL" id="RVE55687.1"/>
    </source>
</evidence>
<organism evidence="2 3">
    <name type="scientific">Oryzias javanicus</name>
    <name type="common">Javanese ricefish</name>
    <name type="synonym">Aplocheilus javanicus</name>
    <dbReference type="NCBI Taxonomy" id="123683"/>
    <lineage>
        <taxon>Eukaryota</taxon>
        <taxon>Metazoa</taxon>
        <taxon>Chordata</taxon>
        <taxon>Craniata</taxon>
        <taxon>Vertebrata</taxon>
        <taxon>Euteleostomi</taxon>
        <taxon>Actinopterygii</taxon>
        <taxon>Neopterygii</taxon>
        <taxon>Teleostei</taxon>
        <taxon>Neoteleostei</taxon>
        <taxon>Acanthomorphata</taxon>
        <taxon>Ovalentaria</taxon>
        <taxon>Atherinomorphae</taxon>
        <taxon>Beloniformes</taxon>
        <taxon>Adrianichthyidae</taxon>
        <taxon>Oryziinae</taxon>
        <taxon>Oryzias</taxon>
    </lineage>
</organism>
<accession>A0A3S2MBD0</accession>
<feature type="compositionally biased region" description="Basic and acidic residues" evidence="1">
    <location>
        <begin position="94"/>
        <end position="111"/>
    </location>
</feature>
<dbReference type="Proteomes" id="UP000283210">
    <property type="component" value="Chromosome 24"/>
</dbReference>
<protein>
    <submittedName>
        <fullName evidence="2">Uncharacterized protein</fullName>
    </submittedName>
</protein>
<reference evidence="2 3" key="1">
    <citation type="submission" date="2018-11" db="EMBL/GenBank/DDBJ databases">
        <authorList>
            <person name="Lopez-Roques C."/>
            <person name="Donnadieu C."/>
            <person name="Bouchez O."/>
            <person name="Klopp C."/>
            <person name="Cabau C."/>
            <person name="Zahm M."/>
        </authorList>
    </citation>
    <scope>NUCLEOTIDE SEQUENCE [LARGE SCALE GENOMIC DNA]</scope>
    <source>
        <strain evidence="2">RS831</strain>
        <tissue evidence="2">Whole body</tissue>
    </source>
</reference>